<evidence type="ECO:0000256" key="1">
    <source>
        <dbReference type="ARBA" id="ARBA00010142"/>
    </source>
</evidence>
<dbReference type="GO" id="GO:0003924">
    <property type="term" value="F:GTPase activity"/>
    <property type="evidence" value="ECO:0007669"/>
    <property type="project" value="InterPro"/>
</dbReference>
<protein>
    <submittedName>
        <fullName evidence="4">Ras-related C3 botulinum toxin substrate 1</fullName>
    </submittedName>
</protein>
<dbReference type="InterPro" id="IPR003578">
    <property type="entry name" value="Small_GTPase_Rho"/>
</dbReference>
<dbReference type="InterPro" id="IPR027417">
    <property type="entry name" value="P-loop_NTPase"/>
</dbReference>
<dbReference type="AlphaFoldDB" id="A0A7D9DIR3"/>
<dbReference type="GO" id="GO:0007264">
    <property type="term" value="P:small GTPase-mediated signal transduction"/>
    <property type="evidence" value="ECO:0007669"/>
    <property type="project" value="InterPro"/>
</dbReference>
<dbReference type="Proteomes" id="UP001152795">
    <property type="component" value="Unassembled WGS sequence"/>
</dbReference>
<dbReference type="NCBIfam" id="TIGR00231">
    <property type="entry name" value="small_GTP"/>
    <property type="match status" value="1"/>
</dbReference>
<evidence type="ECO:0000313" key="5">
    <source>
        <dbReference type="Proteomes" id="UP001152795"/>
    </source>
</evidence>
<proteinExistence type="inferred from homology"/>
<dbReference type="Gene3D" id="3.40.50.300">
    <property type="entry name" value="P-loop containing nucleotide triphosphate hydrolases"/>
    <property type="match status" value="1"/>
</dbReference>
<organism evidence="4 5">
    <name type="scientific">Paramuricea clavata</name>
    <name type="common">Red gorgonian</name>
    <name type="synonym">Violescent sea-whip</name>
    <dbReference type="NCBI Taxonomy" id="317549"/>
    <lineage>
        <taxon>Eukaryota</taxon>
        <taxon>Metazoa</taxon>
        <taxon>Cnidaria</taxon>
        <taxon>Anthozoa</taxon>
        <taxon>Octocorallia</taxon>
        <taxon>Malacalcyonacea</taxon>
        <taxon>Plexauridae</taxon>
        <taxon>Paramuricea</taxon>
    </lineage>
</organism>
<dbReference type="PROSITE" id="PS51420">
    <property type="entry name" value="RHO"/>
    <property type="match status" value="1"/>
</dbReference>
<accession>A0A7D9DIR3</accession>
<dbReference type="PROSITE" id="PS51419">
    <property type="entry name" value="RAB"/>
    <property type="match status" value="1"/>
</dbReference>
<dbReference type="EMBL" id="CACRXK020000892">
    <property type="protein sequence ID" value="CAB3985624.1"/>
    <property type="molecule type" value="Genomic_DNA"/>
</dbReference>
<keyword evidence="5" id="KW-1185">Reference proteome</keyword>
<dbReference type="PROSITE" id="PS51421">
    <property type="entry name" value="RAS"/>
    <property type="match status" value="1"/>
</dbReference>
<evidence type="ECO:0000256" key="2">
    <source>
        <dbReference type="ARBA" id="ARBA00022741"/>
    </source>
</evidence>
<keyword evidence="2" id="KW-0547">Nucleotide-binding</keyword>
<dbReference type="PANTHER" id="PTHR24072">
    <property type="entry name" value="RHO FAMILY GTPASE"/>
    <property type="match status" value="1"/>
</dbReference>
<comment type="similarity">
    <text evidence="1">Belongs to the small GTPase superfamily. Rho family.</text>
</comment>
<comment type="caution">
    <text evidence="4">The sequence shown here is derived from an EMBL/GenBank/DDBJ whole genome shotgun (WGS) entry which is preliminary data.</text>
</comment>
<evidence type="ECO:0000256" key="3">
    <source>
        <dbReference type="ARBA" id="ARBA00023134"/>
    </source>
</evidence>
<dbReference type="SMART" id="SM00174">
    <property type="entry name" value="RHO"/>
    <property type="match status" value="1"/>
</dbReference>
<dbReference type="SMART" id="SM00175">
    <property type="entry name" value="RAB"/>
    <property type="match status" value="1"/>
</dbReference>
<dbReference type="InterPro" id="IPR001806">
    <property type="entry name" value="Small_GTPase"/>
</dbReference>
<name>A0A7D9DIR3_PARCT</name>
<dbReference type="Pfam" id="PF00071">
    <property type="entry name" value="Ras"/>
    <property type="match status" value="1"/>
</dbReference>
<sequence length="193" mass="21854">MLPWPTVKIVIVGDGAVGKTSLVMTYTEDTFPGEYIPYCVEKVTKNGMVDGKPFSLELWDTPAQDGYDYFRPHCYTQTDLFFICFSIATPISLESVTKKWYPEVSQHSPNTPIFLVGTKLDLRNDEKVLELLKSRDLSPVTTAQALETKDAIGACRYIECSSLTRENLQNLFDEVLRVVLVATKRKNKKCLIM</sequence>
<dbReference type="PRINTS" id="PR00449">
    <property type="entry name" value="RASTRNSFRMNG"/>
</dbReference>
<gene>
    <name evidence="4" type="ORF">PACLA_8A046810</name>
</gene>
<dbReference type="OrthoDB" id="5971359at2759"/>
<keyword evidence="3" id="KW-0342">GTP-binding</keyword>
<reference evidence="4" key="1">
    <citation type="submission" date="2020-04" db="EMBL/GenBank/DDBJ databases">
        <authorList>
            <person name="Alioto T."/>
            <person name="Alioto T."/>
            <person name="Gomez Garrido J."/>
        </authorList>
    </citation>
    <scope>NUCLEOTIDE SEQUENCE</scope>
    <source>
        <strain evidence="4">A484AB</strain>
    </source>
</reference>
<dbReference type="FunFam" id="3.40.50.300:FF:001179">
    <property type="entry name" value="Rho family GTPase"/>
    <property type="match status" value="1"/>
</dbReference>
<dbReference type="GO" id="GO:0005525">
    <property type="term" value="F:GTP binding"/>
    <property type="evidence" value="ECO:0007669"/>
    <property type="project" value="UniProtKB-KW"/>
</dbReference>
<evidence type="ECO:0000313" key="4">
    <source>
        <dbReference type="EMBL" id="CAB3985624.1"/>
    </source>
</evidence>
<dbReference type="InterPro" id="IPR005225">
    <property type="entry name" value="Small_GTP-bd"/>
</dbReference>
<dbReference type="CDD" id="cd00157">
    <property type="entry name" value="Rho"/>
    <property type="match status" value="1"/>
</dbReference>
<dbReference type="SUPFAM" id="SSF52540">
    <property type="entry name" value="P-loop containing nucleoside triphosphate hydrolases"/>
    <property type="match status" value="1"/>
</dbReference>
<dbReference type="SMART" id="SM00173">
    <property type="entry name" value="RAS"/>
    <property type="match status" value="1"/>
</dbReference>